<feature type="chain" id="PRO_5040945632" description="VDE lipocalin domain-containing protein" evidence="1">
    <location>
        <begin position="22"/>
        <end position="505"/>
    </location>
</feature>
<gene>
    <name evidence="3" type="ORF">TrCOL_g2317</name>
</gene>
<evidence type="ECO:0000256" key="1">
    <source>
        <dbReference type="SAM" id="SignalP"/>
    </source>
</evidence>
<dbReference type="Gene3D" id="2.40.128.20">
    <property type="match status" value="1"/>
</dbReference>
<dbReference type="GO" id="GO:0046422">
    <property type="term" value="F:violaxanthin de-epoxidase activity"/>
    <property type="evidence" value="ECO:0007669"/>
    <property type="project" value="InterPro"/>
</dbReference>
<dbReference type="Pfam" id="PF07137">
    <property type="entry name" value="VDE"/>
    <property type="match status" value="1"/>
</dbReference>
<feature type="signal peptide" evidence="1">
    <location>
        <begin position="1"/>
        <end position="21"/>
    </location>
</feature>
<dbReference type="GO" id="GO:0010028">
    <property type="term" value="P:xanthophyll cycle"/>
    <property type="evidence" value="ECO:0007669"/>
    <property type="project" value="InterPro"/>
</dbReference>
<feature type="domain" description="VDE lipocalin" evidence="2">
    <location>
        <begin position="110"/>
        <end position="405"/>
    </location>
</feature>
<dbReference type="PANTHER" id="PTHR33970:SF1">
    <property type="entry name" value="VIOLAXANTHIN DE-EPOXIDASE, CHLOROPLASTIC"/>
    <property type="match status" value="1"/>
</dbReference>
<dbReference type="EMBL" id="BRYA01000026">
    <property type="protein sequence ID" value="GMI33030.1"/>
    <property type="molecule type" value="Genomic_DNA"/>
</dbReference>
<dbReference type="PANTHER" id="PTHR33970">
    <property type="entry name" value="VIOLAXANTHIN DE-EPOXIDASE, CHLOROPLASTIC-RELATED"/>
    <property type="match status" value="1"/>
</dbReference>
<evidence type="ECO:0000313" key="4">
    <source>
        <dbReference type="Proteomes" id="UP001165065"/>
    </source>
</evidence>
<dbReference type="InterPro" id="IPR010788">
    <property type="entry name" value="VDE_dom"/>
</dbReference>
<reference evidence="4" key="1">
    <citation type="journal article" date="2023" name="Commun. Biol.">
        <title>Genome analysis of Parmales, the sister group of diatoms, reveals the evolutionary specialization of diatoms from phago-mixotrophs to photoautotrophs.</title>
        <authorList>
            <person name="Ban H."/>
            <person name="Sato S."/>
            <person name="Yoshikawa S."/>
            <person name="Yamada K."/>
            <person name="Nakamura Y."/>
            <person name="Ichinomiya M."/>
            <person name="Sato N."/>
            <person name="Blanc-Mathieu R."/>
            <person name="Endo H."/>
            <person name="Kuwata A."/>
            <person name="Ogata H."/>
        </authorList>
    </citation>
    <scope>NUCLEOTIDE SEQUENCE [LARGE SCALE GENOMIC DNA]</scope>
</reference>
<dbReference type="AlphaFoldDB" id="A0A9W7G4V6"/>
<comment type="caution">
    <text evidence="3">The sequence shown here is derived from an EMBL/GenBank/DDBJ whole genome shotgun (WGS) entry which is preliminary data.</text>
</comment>
<proteinExistence type="predicted"/>
<organism evidence="3 4">
    <name type="scientific">Triparma columacea</name>
    <dbReference type="NCBI Taxonomy" id="722753"/>
    <lineage>
        <taxon>Eukaryota</taxon>
        <taxon>Sar</taxon>
        <taxon>Stramenopiles</taxon>
        <taxon>Ochrophyta</taxon>
        <taxon>Bolidophyceae</taxon>
        <taxon>Parmales</taxon>
        <taxon>Triparmaceae</taxon>
        <taxon>Triparma</taxon>
    </lineage>
</organism>
<evidence type="ECO:0000259" key="2">
    <source>
        <dbReference type="Pfam" id="PF07137"/>
    </source>
</evidence>
<dbReference type="OrthoDB" id="10258187at2759"/>
<evidence type="ECO:0000313" key="3">
    <source>
        <dbReference type="EMBL" id="GMI33030.1"/>
    </source>
</evidence>
<dbReference type="SUPFAM" id="SSF50814">
    <property type="entry name" value="Lipocalins"/>
    <property type="match status" value="1"/>
</dbReference>
<protein>
    <recommendedName>
        <fullName evidence="2">VDE lipocalin domain-containing protein</fullName>
    </recommendedName>
</protein>
<accession>A0A9W7G4V6</accession>
<sequence length="505" mass="55875">MTSWRVGATLCLVCLVGCLDGFAPLSSPPSPRFYTRRRQIGTLGRNSRINSATELQSLRELREKTAPVFFGGLLSLSLVFGGASSPAFGEDELAAKYGNGKLLDTSLVDQACLVDKCAIQSKECLVEDPSCRKGLTCTAKCMGDNACITGCMARWGNSHLDNLLKCTIEENECIKVAILPGGGDAAGAELPSPIPTVPNFNKRQLEGRWYKVMGFNKNYDCYACQRNTFTKDASNKDNLLMDVEFSMPRLLEDGSPPPPSNKAEQVFVSEDGTMRGSKSIALNDYHTNEVMTFDSPHELDLTEPSAVLSLGGKKGTTKYSRTAHSEGEMFGLKFNENWYVIGSNDQGDQDEFKVIYYNGKTRQNTYSGAFVYARQRELPEAAMAKVYKIAADAGLNPDQFCKIRNGCFSDKDDEAPANNQPLRGLLASTKVSELLGVKPVYGEGYLNKLEQELEREEEIAVESARAWYHKVGDYLENPHRHFKLIDSLTEVMDWPEEIKGSARDR</sequence>
<keyword evidence="4" id="KW-1185">Reference proteome</keyword>
<dbReference type="InterPro" id="IPR044682">
    <property type="entry name" value="VDE"/>
</dbReference>
<name>A0A9W7G4V6_9STRA</name>
<dbReference type="Proteomes" id="UP001165065">
    <property type="component" value="Unassembled WGS sequence"/>
</dbReference>
<keyword evidence="1" id="KW-0732">Signal</keyword>
<dbReference type="InterPro" id="IPR012674">
    <property type="entry name" value="Calycin"/>
</dbReference>